<evidence type="ECO:0000256" key="1">
    <source>
        <dbReference type="SAM" id="Phobius"/>
    </source>
</evidence>
<keyword evidence="1" id="KW-1133">Transmembrane helix</keyword>
<evidence type="ECO:0000313" key="3">
    <source>
        <dbReference type="Proteomes" id="UP000277424"/>
    </source>
</evidence>
<organism evidence="2 3">
    <name type="scientific">Oceanibaculum indicum</name>
    <dbReference type="NCBI Taxonomy" id="526216"/>
    <lineage>
        <taxon>Bacteria</taxon>
        <taxon>Pseudomonadati</taxon>
        <taxon>Pseudomonadota</taxon>
        <taxon>Alphaproteobacteria</taxon>
        <taxon>Rhodospirillales</taxon>
        <taxon>Oceanibaculaceae</taxon>
        <taxon>Oceanibaculum</taxon>
    </lineage>
</organism>
<proteinExistence type="predicted"/>
<evidence type="ECO:0000313" key="2">
    <source>
        <dbReference type="EMBL" id="RKQ68087.1"/>
    </source>
</evidence>
<name>A0A420WAR4_9PROT</name>
<keyword evidence="1" id="KW-0472">Membrane</keyword>
<dbReference type="EMBL" id="RBIG01000004">
    <property type="protein sequence ID" value="RKQ68087.1"/>
    <property type="molecule type" value="Genomic_DNA"/>
</dbReference>
<keyword evidence="1" id="KW-0812">Transmembrane</keyword>
<feature type="transmembrane region" description="Helical" evidence="1">
    <location>
        <begin position="12"/>
        <end position="32"/>
    </location>
</feature>
<accession>A0A420WAR4</accession>
<sequence length="121" mass="13325">MDRIKDCAEISVRRGTAFALLAVGTLMIAFSFDVALSLKVGAATMIIMAAILAYRAMAAASTDYRRTETWLLLGKTHPLPESRRQKVIGSTLRDIYQRYARYSAGGAVSLWLASMVIPLIR</sequence>
<dbReference type="Proteomes" id="UP000277424">
    <property type="component" value="Unassembled WGS sequence"/>
</dbReference>
<feature type="transmembrane region" description="Helical" evidence="1">
    <location>
        <begin position="38"/>
        <end position="57"/>
    </location>
</feature>
<gene>
    <name evidence="2" type="ORF">BCL74_3406</name>
</gene>
<protein>
    <submittedName>
        <fullName evidence="2">Uncharacterized protein</fullName>
    </submittedName>
</protein>
<reference evidence="2 3" key="1">
    <citation type="submission" date="2018-10" db="EMBL/GenBank/DDBJ databases">
        <title>Comparative analysis of microorganisms from saline springs in Andes Mountain Range, Colombia.</title>
        <authorList>
            <person name="Rubin E."/>
        </authorList>
    </citation>
    <scope>NUCLEOTIDE SEQUENCE [LARGE SCALE GENOMIC DNA]</scope>
    <source>
        <strain evidence="2 3">USBA 36</strain>
    </source>
</reference>
<feature type="transmembrane region" description="Helical" evidence="1">
    <location>
        <begin position="99"/>
        <end position="120"/>
    </location>
</feature>
<dbReference type="AlphaFoldDB" id="A0A420WAR4"/>
<dbReference type="RefSeq" id="WP_147431107.1">
    <property type="nucleotide sequence ID" value="NZ_RBIG01000004.1"/>
</dbReference>
<comment type="caution">
    <text evidence="2">The sequence shown here is derived from an EMBL/GenBank/DDBJ whole genome shotgun (WGS) entry which is preliminary data.</text>
</comment>
<dbReference type="OrthoDB" id="7861438at2"/>